<proteinExistence type="predicted"/>
<evidence type="ECO:0000259" key="1">
    <source>
        <dbReference type="Pfam" id="PF23635"/>
    </source>
</evidence>
<reference evidence="2" key="1">
    <citation type="submission" date="2015-06" db="UniProtKB">
        <authorList>
            <consortium name="EnsemblPlants"/>
        </authorList>
    </citation>
    <scope>IDENTIFICATION</scope>
</reference>
<feature type="domain" description="F-box protein AT5G49610-like beta-propeller" evidence="1">
    <location>
        <begin position="20"/>
        <end position="216"/>
    </location>
</feature>
<dbReference type="PANTHER" id="PTHR33186">
    <property type="entry name" value="OS10G0136150 PROTEIN-RELATED"/>
    <property type="match status" value="1"/>
</dbReference>
<protein>
    <recommendedName>
        <fullName evidence="1">F-box protein AT5G49610-like beta-propeller domain-containing protein</fullName>
    </recommendedName>
</protein>
<organism evidence="2">
    <name type="scientific">Aegilops tauschii</name>
    <name type="common">Tausch's goatgrass</name>
    <name type="synonym">Aegilops squarrosa</name>
    <dbReference type="NCBI Taxonomy" id="37682"/>
    <lineage>
        <taxon>Eukaryota</taxon>
        <taxon>Viridiplantae</taxon>
        <taxon>Streptophyta</taxon>
        <taxon>Embryophyta</taxon>
        <taxon>Tracheophyta</taxon>
        <taxon>Spermatophyta</taxon>
        <taxon>Magnoliopsida</taxon>
        <taxon>Liliopsida</taxon>
        <taxon>Poales</taxon>
        <taxon>Poaceae</taxon>
        <taxon>BOP clade</taxon>
        <taxon>Pooideae</taxon>
        <taxon>Triticodae</taxon>
        <taxon>Triticeae</taxon>
        <taxon>Triticinae</taxon>
        <taxon>Aegilops</taxon>
    </lineage>
</organism>
<name>R7WD36_AEGTA</name>
<evidence type="ECO:0000313" key="2">
    <source>
        <dbReference type="EnsemblPlants" id="EMT17670"/>
    </source>
</evidence>
<dbReference type="EnsemblPlants" id="EMT17670">
    <property type="protein sequence ID" value="EMT17670"/>
    <property type="gene ID" value="F775_11926"/>
</dbReference>
<dbReference type="Pfam" id="PF23635">
    <property type="entry name" value="Beta-prop_AT5G49610-like"/>
    <property type="match status" value="1"/>
</dbReference>
<sequence>MAAIHGAVLRAVGDVQHFQVVLLVVDNDDDIHHIRALVCVYSSETGVWGDVISAPLLPKFDLNSLYTRVYRPKAAVLVENFLYWILVGNLVGIIKPDSVKQSIIVIPAPVDVFKEGKHEFTVLRTEGGGPWFPLPVKVRLQCPIMEEKTNSDGIASWVLERTIELNKLIPLNSEESAHPFIVGFAEDNNVVFLWTVKGAFMIHLESLQLKKLPNPTVISCYHPFETVSAAAILL</sequence>
<dbReference type="InterPro" id="IPR056594">
    <property type="entry name" value="AT5G49610-like_b-prop"/>
</dbReference>
<accession>R7WD36</accession>
<dbReference type="AlphaFoldDB" id="R7WD36"/>
<dbReference type="PANTHER" id="PTHR33186:SF13">
    <property type="entry name" value="OS10G0138300 PROTEIN"/>
    <property type="match status" value="1"/>
</dbReference>